<reference evidence="1" key="2">
    <citation type="submission" date="2019-06" db="EMBL/GenBank/DDBJ databases">
        <title>Genomics analysis of Aphanomyces spp. identifies a new class of oomycete effector associated with host adaptation.</title>
        <authorList>
            <person name="Gaulin E."/>
        </authorList>
    </citation>
    <scope>NUCLEOTIDE SEQUENCE</scope>
    <source>
        <strain evidence="1">CBS 578.67</strain>
    </source>
</reference>
<evidence type="ECO:0000313" key="3">
    <source>
        <dbReference type="Proteomes" id="UP000332933"/>
    </source>
</evidence>
<accession>A0A485LGI3</accession>
<dbReference type="AlphaFoldDB" id="A0A485LGI3"/>
<dbReference type="OrthoDB" id="151486at2759"/>
<organism evidence="2 3">
    <name type="scientific">Aphanomyces stellatus</name>
    <dbReference type="NCBI Taxonomy" id="120398"/>
    <lineage>
        <taxon>Eukaryota</taxon>
        <taxon>Sar</taxon>
        <taxon>Stramenopiles</taxon>
        <taxon>Oomycota</taxon>
        <taxon>Saprolegniomycetes</taxon>
        <taxon>Saprolegniales</taxon>
        <taxon>Verrucalvaceae</taxon>
        <taxon>Aphanomyces</taxon>
    </lineage>
</organism>
<dbReference type="Proteomes" id="UP000332933">
    <property type="component" value="Unassembled WGS sequence"/>
</dbReference>
<dbReference type="EMBL" id="CAADRA010006982">
    <property type="protein sequence ID" value="VFT97734.1"/>
    <property type="molecule type" value="Genomic_DNA"/>
</dbReference>
<evidence type="ECO:0000313" key="2">
    <source>
        <dbReference type="EMBL" id="VFT97734.1"/>
    </source>
</evidence>
<sequence>MNMLMHDQPVECFGLSLKPKRTSRKRSRFVAEHELCVTEYYRQECLLAFYAATSSGASDPKRRPRRAVHFNDMPLVLGVADADVDRSPAPLSQITREEMIVIMNDRVFPHAHRPPMSLASLLHES</sequence>
<protein>
    <submittedName>
        <fullName evidence="2">Aste57867_21059 protein</fullName>
    </submittedName>
</protein>
<evidence type="ECO:0000313" key="1">
    <source>
        <dbReference type="EMBL" id="KAF0687203.1"/>
    </source>
</evidence>
<keyword evidence="3" id="KW-1185">Reference proteome</keyword>
<name>A0A485LGI3_9STRA</name>
<dbReference type="EMBL" id="VJMH01006956">
    <property type="protein sequence ID" value="KAF0687203.1"/>
    <property type="molecule type" value="Genomic_DNA"/>
</dbReference>
<reference evidence="2 3" key="1">
    <citation type="submission" date="2019-03" db="EMBL/GenBank/DDBJ databases">
        <authorList>
            <person name="Gaulin E."/>
            <person name="Dumas B."/>
        </authorList>
    </citation>
    <scope>NUCLEOTIDE SEQUENCE [LARGE SCALE GENOMIC DNA]</scope>
    <source>
        <strain evidence="2">CBS 568.67</strain>
    </source>
</reference>
<proteinExistence type="predicted"/>
<gene>
    <name evidence="2" type="primary">Aste57867_21059</name>
    <name evidence="1" type="ORF">As57867_020991</name>
    <name evidence="2" type="ORF">ASTE57867_21059</name>
</gene>